<evidence type="ECO:0000256" key="1">
    <source>
        <dbReference type="ARBA" id="ARBA00022517"/>
    </source>
</evidence>
<reference evidence="2 3" key="1">
    <citation type="journal article" date="2016" name="Nat. Commun.">
        <title>Thousands of microbial genomes shed light on interconnected biogeochemical processes in an aquifer system.</title>
        <authorList>
            <person name="Anantharaman K."/>
            <person name="Brown C.T."/>
            <person name="Hug L.A."/>
            <person name="Sharon I."/>
            <person name="Castelle C.J."/>
            <person name="Probst A.J."/>
            <person name="Thomas B.C."/>
            <person name="Singh A."/>
            <person name="Wilkins M.J."/>
            <person name="Karaoz U."/>
            <person name="Brodie E.L."/>
            <person name="Williams K.H."/>
            <person name="Hubbard S.S."/>
            <person name="Banfield J.F."/>
        </authorList>
    </citation>
    <scope>NUCLEOTIDE SEQUENCE [LARGE SCALE GENOMIC DNA]</scope>
</reference>
<proteinExistence type="predicted"/>
<dbReference type="Proteomes" id="UP000177376">
    <property type="component" value="Unassembled WGS sequence"/>
</dbReference>
<dbReference type="NCBIfam" id="TIGR00082">
    <property type="entry name" value="rbfA"/>
    <property type="match status" value="1"/>
</dbReference>
<comment type="caution">
    <text evidence="2">The sequence shown here is derived from an EMBL/GenBank/DDBJ whole genome shotgun (WGS) entry which is preliminary data.</text>
</comment>
<dbReference type="PROSITE" id="PS01319">
    <property type="entry name" value="RBFA"/>
    <property type="match status" value="1"/>
</dbReference>
<dbReference type="AlphaFoldDB" id="A0A1G1YH65"/>
<name>A0A1G1YH65_9BACT</name>
<dbReference type="GO" id="GO:0006364">
    <property type="term" value="P:rRNA processing"/>
    <property type="evidence" value="ECO:0007669"/>
    <property type="project" value="InterPro"/>
</dbReference>
<dbReference type="EMBL" id="MHIM01000032">
    <property type="protein sequence ID" value="OGY51708.1"/>
    <property type="molecule type" value="Genomic_DNA"/>
</dbReference>
<sequence length="106" mass="11978">MEKIDELIAQQLGQIISVDIELPIGSLATITKVKTSADLKQAKIFLSIWPESKQREIMSLLINSLPKIQSALNNRLTLRNIPKLRFIIDETGQDVAKLDQLLKELK</sequence>
<evidence type="ECO:0000313" key="2">
    <source>
        <dbReference type="EMBL" id="OGY51708.1"/>
    </source>
</evidence>
<dbReference type="PANTHER" id="PTHR33515">
    <property type="entry name" value="RIBOSOME-BINDING FACTOR A, CHLOROPLASTIC-RELATED"/>
    <property type="match status" value="1"/>
</dbReference>
<dbReference type="GO" id="GO:0043024">
    <property type="term" value="F:ribosomal small subunit binding"/>
    <property type="evidence" value="ECO:0007669"/>
    <property type="project" value="TreeGrafter"/>
</dbReference>
<gene>
    <name evidence="2" type="ORF">A3A02_02340</name>
</gene>
<dbReference type="PANTHER" id="PTHR33515:SF1">
    <property type="entry name" value="RIBOSOME-BINDING FACTOR A, CHLOROPLASTIC-RELATED"/>
    <property type="match status" value="1"/>
</dbReference>
<dbReference type="InterPro" id="IPR020053">
    <property type="entry name" value="Ribosome-bd_factorA_CS"/>
</dbReference>
<dbReference type="Pfam" id="PF02033">
    <property type="entry name" value="RBFA"/>
    <property type="match status" value="1"/>
</dbReference>
<dbReference type="GO" id="GO:0005829">
    <property type="term" value="C:cytosol"/>
    <property type="evidence" value="ECO:0007669"/>
    <property type="project" value="TreeGrafter"/>
</dbReference>
<dbReference type="InterPro" id="IPR023799">
    <property type="entry name" value="RbfA_dom_sf"/>
</dbReference>
<keyword evidence="1" id="KW-0690">Ribosome biogenesis</keyword>
<dbReference type="InterPro" id="IPR000238">
    <property type="entry name" value="RbfA"/>
</dbReference>
<evidence type="ECO:0000313" key="3">
    <source>
        <dbReference type="Proteomes" id="UP000177376"/>
    </source>
</evidence>
<organism evidence="2 3">
    <name type="scientific">Candidatus Buchananbacteria bacterium RIFCSPLOWO2_01_FULL_39_33</name>
    <dbReference type="NCBI Taxonomy" id="1797543"/>
    <lineage>
        <taxon>Bacteria</taxon>
        <taxon>Candidatus Buchananiibacteriota</taxon>
    </lineage>
</organism>
<dbReference type="Gene3D" id="3.30.300.20">
    <property type="match status" value="1"/>
</dbReference>
<protein>
    <submittedName>
        <fullName evidence="2">Ribosome-binding factor A</fullName>
    </submittedName>
</protein>
<dbReference type="SUPFAM" id="SSF89919">
    <property type="entry name" value="Ribosome-binding factor A, RbfA"/>
    <property type="match status" value="1"/>
</dbReference>
<accession>A0A1G1YH65</accession>
<dbReference type="InterPro" id="IPR015946">
    <property type="entry name" value="KH_dom-like_a/b"/>
</dbReference>